<reference evidence="3 4" key="1">
    <citation type="submission" date="2019-07" db="EMBL/GenBank/DDBJ databases">
        <title>Whole genome shotgun sequence of Microvirga aerophila NBRC 106136.</title>
        <authorList>
            <person name="Hosoyama A."/>
            <person name="Uohara A."/>
            <person name="Ohji S."/>
            <person name="Ichikawa N."/>
        </authorList>
    </citation>
    <scope>NUCLEOTIDE SEQUENCE [LARGE SCALE GENOMIC DNA]</scope>
    <source>
        <strain evidence="3 4">NBRC 106136</strain>
    </source>
</reference>
<dbReference type="Proteomes" id="UP000321085">
    <property type="component" value="Unassembled WGS sequence"/>
</dbReference>
<dbReference type="AlphaFoldDB" id="A0A512BPW7"/>
<name>A0A512BPW7_9HYPH</name>
<feature type="signal peptide" evidence="1">
    <location>
        <begin position="1"/>
        <end position="17"/>
    </location>
</feature>
<accession>A0A512BPW7</accession>
<dbReference type="InterPro" id="IPR002491">
    <property type="entry name" value="ABC_transptr_periplasmic_BD"/>
</dbReference>
<comment type="caution">
    <text evidence="3">The sequence shown here is derived from an EMBL/GenBank/DDBJ whole genome shotgun (WGS) entry which is preliminary data.</text>
</comment>
<dbReference type="OrthoDB" id="1632039at2"/>
<feature type="domain" description="Fe/B12 periplasmic-binding" evidence="2">
    <location>
        <begin position="24"/>
        <end position="216"/>
    </location>
</feature>
<dbReference type="Gene3D" id="3.40.50.1980">
    <property type="entry name" value="Nitrogenase molybdenum iron protein domain"/>
    <property type="match status" value="2"/>
</dbReference>
<dbReference type="Pfam" id="PF01497">
    <property type="entry name" value="Peripla_BP_2"/>
    <property type="match status" value="1"/>
</dbReference>
<dbReference type="EMBL" id="BJYU01000018">
    <property type="protein sequence ID" value="GEO14002.1"/>
    <property type="molecule type" value="Genomic_DNA"/>
</dbReference>
<keyword evidence="1" id="KW-0732">Signal</keyword>
<dbReference type="SUPFAM" id="SSF53807">
    <property type="entry name" value="Helical backbone' metal receptor"/>
    <property type="match status" value="1"/>
</dbReference>
<feature type="chain" id="PRO_5021960408" description="Fe/B12 periplasmic-binding domain-containing protein" evidence="1">
    <location>
        <begin position="18"/>
        <end position="273"/>
    </location>
</feature>
<proteinExistence type="predicted"/>
<sequence length="273" mass="28913">MILAGLVLLFGTGAALAQPKPQRVVSLNLCADQLLLALADRDQITSLSPLVTDRSISYSADQSAGLPVNAGKGEAILFSGADLVLAGAYGQQARSALLRSQGVEVLALEPWRNLQHGREQIRTVSRRLGHPERGEALIAQIDRALDRAKDLVPSRRSILVYYRRGWVPATESLISELLGHMGFVLHQDALGLEQGGVARLETIVASPPDYMLTDDDAGQVVDNGSALFVHPALAGAVSQDRRLAIPGKLAICGGPSTPAAIDALAAQVRAKAR</sequence>
<organism evidence="3 4">
    <name type="scientific">Microvirga aerophila</name>
    <dbReference type="NCBI Taxonomy" id="670291"/>
    <lineage>
        <taxon>Bacteria</taxon>
        <taxon>Pseudomonadati</taxon>
        <taxon>Pseudomonadota</taxon>
        <taxon>Alphaproteobacteria</taxon>
        <taxon>Hyphomicrobiales</taxon>
        <taxon>Methylobacteriaceae</taxon>
        <taxon>Microvirga</taxon>
    </lineage>
</organism>
<keyword evidence="4" id="KW-1185">Reference proteome</keyword>
<evidence type="ECO:0000259" key="2">
    <source>
        <dbReference type="Pfam" id="PF01497"/>
    </source>
</evidence>
<dbReference type="PANTHER" id="PTHR30535:SF4">
    <property type="entry name" value="HEMIN-BINDING PERIPLASMIC PROTEIN HMUT"/>
    <property type="match status" value="1"/>
</dbReference>
<evidence type="ECO:0000313" key="4">
    <source>
        <dbReference type="Proteomes" id="UP000321085"/>
    </source>
</evidence>
<dbReference type="InterPro" id="IPR050902">
    <property type="entry name" value="ABC_Transporter_SBP"/>
</dbReference>
<dbReference type="PANTHER" id="PTHR30535">
    <property type="entry name" value="VITAMIN B12-BINDING PROTEIN"/>
    <property type="match status" value="1"/>
</dbReference>
<gene>
    <name evidence="3" type="ORF">MAE02_16980</name>
</gene>
<evidence type="ECO:0000313" key="3">
    <source>
        <dbReference type="EMBL" id="GEO14002.1"/>
    </source>
</evidence>
<protein>
    <recommendedName>
        <fullName evidence="2">Fe/B12 periplasmic-binding domain-containing protein</fullName>
    </recommendedName>
</protein>
<evidence type="ECO:0000256" key="1">
    <source>
        <dbReference type="SAM" id="SignalP"/>
    </source>
</evidence>